<dbReference type="SUPFAM" id="SSF53955">
    <property type="entry name" value="Lysozyme-like"/>
    <property type="match status" value="1"/>
</dbReference>
<keyword evidence="2" id="KW-1133">Transmembrane helix</keyword>
<dbReference type="EMBL" id="FUWS01000005">
    <property type="protein sequence ID" value="SKA05915.1"/>
    <property type="molecule type" value="Genomic_DNA"/>
</dbReference>
<dbReference type="RefSeq" id="WP_144390084.1">
    <property type="nucleotide sequence ID" value="NZ_FUWS01000005.1"/>
</dbReference>
<gene>
    <name evidence="4" type="ORF">SAMN02745673_02363</name>
</gene>
<dbReference type="AlphaFoldDB" id="A0A1T4QQD9"/>
<organism evidence="4 5">
    <name type="scientific">Marinactinospora thermotolerans DSM 45154</name>
    <dbReference type="NCBI Taxonomy" id="1122192"/>
    <lineage>
        <taxon>Bacteria</taxon>
        <taxon>Bacillati</taxon>
        <taxon>Actinomycetota</taxon>
        <taxon>Actinomycetes</taxon>
        <taxon>Streptosporangiales</taxon>
        <taxon>Nocardiopsidaceae</taxon>
        <taxon>Marinactinospora</taxon>
    </lineage>
</organism>
<keyword evidence="2" id="KW-0472">Membrane</keyword>
<feature type="domain" description="ARB-07466-like C-terminal" evidence="3">
    <location>
        <begin position="290"/>
        <end position="400"/>
    </location>
</feature>
<keyword evidence="5" id="KW-1185">Reference proteome</keyword>
<dbReference type="Pfam" id="PF26571">
    <property type="entry name" value="VldE"/>
    <property type="match status" value="1"/>
</dbReference>
<dbReference type="Gene3D" id="1.10.530.10">
    <property type="match status" value="1"/>
</dbReference>
<feature type="transmembrane region" description="Helical" evidence="2">
    <location>
        <begin position="21"/>
        <end position="43"/>
    </location>
</feature>
<dbReference type="STRING" id="1122192.SAMN02745673_02363"/>
<keyword evidence="2" id="KW-0812">Transmembrane</keyword>
<feature type="compositionally biased region" description="Polar residues" evidence="1">
    <location>
        <begin position="105"/>
        <end position="115"/>
    </location>
</feature>
<dbReference type="Proteomes" id="UP000190637">
    <property type="component" value="Unassembled WGS sequence"/>
</dbReference>
<evidence type="ECO:0000313" key="4">
    <source>
        <dbReference type="EMBL" id="SKA05915.1"/>
    </source>
</evidence>
<feature type="region of interest" description="Disordered" evidence="1">
    <location>
        <begin position="97"/>
        <end position="125"/>
    </location>
</feature>
<evidence type="ECO:0000259" key="3">
    <source>
        <dbReference type="Pfam" id="PF26571"/>
    </source>
</evidence>
<evidence type="ECO:0000256" key="2">
    <source>
        <dbReference type="SAM" id="Phobius"/>
    </source>
</evidence>
<evidence type="ECO:0000313" key="5">
    <source>
        <dbReference type="Proteomes" id="UP000190637"/>
    </source>
</evidence>
<dbReference type="InterPro" id="IPR058593">
    <property type="entry name" value="ARB_07466-like_C"/>
</dbReference>
<sequence>MLRLFVRPVRNDRGEAVTLTVVGVIVVFVLLLTLVLMLSLVAGGRGSGAAAGCAPRSSQPGLSGDAENGIPEDYLEAYRQIGREHNIPWNVLAGVGKQESDHGRTPSSGVSSGTNDAGAAGPMQHGVLNDGAAANAWSKPVRGDRRLDVDDLSGASFWDDPSRRHGDGSGWPGYFAADGNDDGFVDVYDIWDAATGTAGYLLWMGFEENPEAALQSYHDGPGNSPGWYSDSVMRWAESYADGEFEVVDGSGAQNCALPGPPGDVDVEKMKDGELEECTVPGLFGKQGGVQMLTPLTCAAHAVIYAEFEDVVHNVHAQRCPDDGYEHPRGRAVDYMINGGGVVATGQDERNGDDLAAWVQQHAADLGVYYIIWKQRIWYAATPGSGWSGMSDRGGATANHYDHVHVSFIGSNQTTCNDGINVGRT</sequence>
<accession>A0A1T4QQD9</accession>
<dbReference type="OrthoDB" id="5244330at2"/>
<evidence type="ECO:0000256" key="1">
    <source>
        <dbReference type="SAM" id="MobiDB-lite"/>
    </source>
</evidence>
<dbReference type="InterPro" id="IPR018247">
    <property type="entry name" value="EF_Hand_1_Ca_BS"/>
</dbReference>
<dbReference type="InterPro" id="IPR023346">
    <property type="entry name" value="Lysozyme-like_dom_sf"/>
</dbReference>
<name>A0A1T4QQD9_9ACTN</name>
<proteinExistence type="predicted"/>
<reference evidence="4 5" key="1">
    <citation type="submission" date="2017-02" db="EMBL/GenBank/DDBJ databases">
        <authorList>
            <person name="Peterson S.W."/>
        </authorList>
    </citation>
    <scope>NUCLEOTIDE SEQUENCE [LARGE SCALE GENOMIC DNA]</scope>
    <source>
        <strain evidence="4 5">DSM 45154</strain>
    </source>
</reference>
<dbReference type="PROSITE" id="PS00018">
    <property type="entry name" value="EF_HAND_1"/>
    <property type="match status" value="1"/>
</dbReference>
<protein>
    <recommendedName>
        <fullName evidence="3">ARB-07466-like C-terminal domain-containing protein</fullName>
    </recommendedName>
</protein>